<feature type="domain" description="G-protein coupled receptors family 1 profile" evidence="7">
    <location>
        <begin position="65"/>
        <end position="333"/>
    </location>
</feature>
<dbReference type="InterPro" id="IPR017452">
    <property type="entry name" value="GPCR_Rhodpsn_7TM"/>
</dbReference>
<dbReference type="SUPFAM" id="SSF81321">
    <property type="entry name" value="Family A G protein-coupled receptor-like"/>
    <property type="match status" value="1"/>
</dbReference>
<feature type="transmembrane region" description="Helical" evidence="6">
    <location>
        <begin position="216"/>
        <end position="245"/>
    </location>
</feature>
<reference evidence="9" key="1">
    <citation type="submission" date="2025-08" db="UniProtKB">
        <authorList>
            <consortium name="RefSeq"/>
        </authorList>
    </citation>
    <scope>IDENTIFICATION</scope>
</reference>
<name>A0ABM1VRA2_APLCA</name>
<feature type="transmembrane region" description="Helical" evidence="6">
    <location>
        <begin position="273"/>
        <end position="293"/>
    </location>
</feature>
<feature type="transmembrane region" description="Helical" evidence="6">
    <location>
        <begin position="313"/>
        <end position="336"/>
    </location>
</feature>
<evidence type="ECO:0000256" key="6">
    <source>
        <dbReference type="SAM" id="Phobius"/>
    </source>
</evidence>
<feature type="compositionally biased region" description="Basic residues" evidence="5">
    <location>
        <begin position="392"/>
        <end position="402"/>
    </location>
</feature>
<evidence type="ECO:0000259" key="7">
    <source>
        <dbReference type="PROSITE" id="PS50262"/>
    </source>
</evidence>
<accession>A0ABM1VRA2</accession>
<evidence type="ECO:0000256" key="5">
    <source>
        <dbReference type="SAM" id="MobiDB-lite"/>
    </source>
</evidence>
<feature type="transmembrane region" description="Helical" evidence="6">
    <location>
        <begin position="167"/>
        <end position="188"/>
    </location>
</feature>
<feature type="transmembrane region" description="Helical" evidence="6">
    <location>
        <begin position="127"/>
        <end position="146"/>
    </location>
</feature>
<proteinExistence type="predicted"/>
<gene>
    <name evidence="9" type="primary">LOC101845912</name>
</gene>
<dbReference type="PANTHER" id="PTHR46641:SF25">
    <property type="entry name" value="CNMAMIDE RECEPTOR-RELATED"/>
    <property type="match status" value="1"/>
</dbReference>
<evidence type="ECO:0000313" key="8">
    <source>
        <dbReference type="Proteomes" id="UP000694888"/>
    </source>
</evidence>
<keyword evidence="4 6" id="KW-0472">Membrane</keyword>
<sequence>MEGTGFGYNVTVGGDSGEWTHTPLTTQNYNYTYDFGDLNQYQMYRAAVMMIKVAFPILVLSGTVGNTLVILVLRRGAISTDNLNFFLSALAVVDTVFLYTSALQTWLRVLWGLELLHLGTWSCKLGLFLNHLSLTLSAWLVVVIAWQRWYTCSRPFQRCCPVENTRCGHVGLALLVLVLVAANSYVLFTAELHHSEETGRSACVPSEETDLLISQVFPFVLLLLYSGLPALLLVLLNGLLAHVLYASRRSLLSHTDSARAGGRGGSVRTRYNYVTALLLALSISWLLFTLPQTVFKMVEPWPKTGEEYAMLKFLNVLFYVFIYINHSINFFLYCALTRSFRREVRRMGRRLSRWPGSVSRWCCSRRRLQALLSSTTSAGGNANAGAATHGDKHTHPRHRHPHHDYQNNSHTDSFFPLLDQQLQQQQQQRQRGDYNFRQSERSSDRILLHHGMHCGGARSEQHPNVRAQV</sequence>
<evidence type="ECO:0000313" key="9">
    <source>
        <dbReference type="RefSeq" id="XP_035824944.1"/>
    </source>
</evidence>
<feature type="transmembrane region" description="Helical" evidence="6">
    <location>
        <begin position="53"/>
        <end position="73"/>
    </location>
</feature>
<dbReference type="Pfam" id="PF00001">
    <property type="entry name" value="7tm_1"/>
    <property type="match status" value="1"/>
</dbReference>
<protein>
    <submittedName>
        <fullName evidence="9">Uncharacterized protein LOC101845912</fullName>
    </submittedName>
</protein>
<feature type="transmembrane region" description="Helical" evidence="6">
    <location>
        <begin position="85"/>
        <end position="107"/>
    </location>
</feature>
<dbReference type="InterPro" id="IPR052954">
    <property type="entry name" value="GPCR-Ligand_Int"/>
</dbReference>
<dbReference type="Gene3D" id="1.20.1070.10">
    <property type="entry name" value="Rhodopsin 7-helix transmembrane proteins"/>
    <property type="match status" value="1"/>
</dbReference>
<dbReference type="Proteomes" id="UP000694888">
    <property type="component" value="Unplaced"/>
</dbReference>
<keyword evidence="2 6" id="KW-0812">Transmembrane</keyword>
<comment type="subcellular location">
    <subcellularLocation>
        <location evidence="1">Membrane</location>
    </subcellularLocation>
</comment>
<dbReference type="PROSITE" id="PS50262">
    <property type="entry name" value="G_PROTEIN_RECEP_F1_2"/>
    <property type="match status" value="1"/>
</dbReference>
<keyword evidence="3 6" id="KW-1133">Transmembrane helix</keyword>
<evidence type="ECO:0000256" key="3">
    <source>
        <dbReference type="ARBA" id="ARBA00022989"/>
    </source>
</evidence>
<dbReference type="RefSeq" id="XP_035824944.1">
    <property type="nucleotide sequence ID" value="XM_035969051.1"/>
</dbReference>
<organism evidence="8 9">
    <name type="scientific">Aplysia californica</name>
    <name type="common">California sea hare</name>
    <dbReference type="NCBI Taxonomy" id="6500"/>
    <lineage>
        <taxon>Eukaryota</taxon>
        <taxon>Metazoa</taxon>
        <taxon>Spiralia</taxon>
        <taxon>Lophotrochozoa</taxon>
        <taxon>Mollusca</taxon>
        <taxon>Gastropoda</taxon>
        <taxon>Heterobranchia</taxon>
        <taxon>Euthyneura</taxon>
        <taxon>Tectipleura</taxon>
        <taxon>Aplysiida</taxon>
        <taxon>Aplysioidea</taxon>
        <taxon>Aplysiidae</taxon>
        <taxon>Aplysia</taxon>
    </lineage>
</organism>
<dbReference type="GeneID" id="101845912"/>
<feature type="region of interest" description="Disordered" evidence="5">
    <location>
        <begin position="376"/>
        <end position="410"/>
    </location>
</feature>
<dbReference type="InterPro" id="IPR000276">
    <property type="entry name" value="GPCR_Rhodpsn"/>
</dbReference>
<keyword evidence="8" id="KW-1185">Reference proteome</keyword>
<dbReference type="PRINTS" id="PR00237">
    <property type="entry name" value="GPCRRHODOPSN"/>
</dbReference>
<evidence type="ECO:0000256" key="4">
    <source>
        <dbReference type="ARBA" id="ARBA00023136"/>
    </source>
</evidence>
<feature type="compositionally biased region" description="Low complexity" evidence="5">
    <location>
        <begin position="376"/>
        <end position="388"/>
    </location>
</feature>
<evidence type="ECO:0000256" key="2">
    <source>
        <dbReference type="ARBA" id="ARBA00022692"/>
    </source>
</evidence>
<dbReference type="PANTHER" id="PTHR46641">
    <property type="entry name" value="FMRFAMIDE RECEPTOR-RELATED"/>
    <property type="match status" value="1"/>
</dbReference>
<evidence type="ECO:0000256" key="1">
    <source>
        <dbReference type="ARBA" id="ARBA00004370"/>
    </source>
</evidence>